<evidence type="ECO:0000313" key="2">
    <source>
        <dbReference type="EMBL" id="ULT86428.1"/>
    </source>
</evidence>
<dbReference type="KEGG" id="cbr:CBG_00812"/>
<proteinExistence type="predicted"/>
<reference evidence="3 5" key="2">
    <citation type="submission" date="2022-04" db="EMBL/GenBank/DDBJ databases">
        <title>Chromosome-level reference genomes for two strains of Caenorhabditis briggsae: an improved platform for comparative genomics.</title>
        <authorList>
            <person name="Stevens L."/>
            <person name="Andersen E."/>
        </authorList>
    </citation>
    <scope>NUCLEOTIDE SEQUENCE [LARGE SCALE GENOMIC DNA]</scope>
    <source>
        <strain evidence="3">VX34</strain>
        <tissue evidence="3">Whole-organism</tissue>
    </source>
</reference>
<organism evidence="3 5">
    <name type="scientific">Caenorhabditis briggsae</name>
    <dbReference type="NCBI Taxonomy" id="6238"/>
    <lineage>
        <taxon>Eukaryota</taxon>
        <taxon>Metazoa</taxon>
        <taxon>Ecdysozoa</taxon>
        <taxon>Nematoda</taxon>
        <taxon>Chromadorea</taxon>
        <taxon>Rhabditida</taxon>
        <taxon>Rhabditina</taxon>
        <taxon>Rhabditomorpha</taxon>
        <taxon>Rhabditoidea</taxon>
        <taxon>Rhabditidae</taxon>
        <taxon>Peloderinae</taxon>
        <taxon>Caenorhabditis</taxon>
    </lineage>
</organism>
<dbReference type="PANTHER" id="PTHR36515:SF1">
    <property type="entry name" value="CYS-RICH PROTEIN-RELATED"/>
    <property type="match status" value="1"/>
</dbReference>
<feature type="signal peptide" evidence="1">
    <location>
        <begin position="1"/>
        <end position="20"/>
    </location>
</feature>
<dbReference type="PANTHER" id="PTHR36515">
    <property type="entry name" value="PROTEIN CBG00810"/>
    <property type="match status" value="1"/>
</dbReference>
<dbReference type="EMBL" id="CP092624">
    <property type="protein sequence ID" value="UMM32184.1"/>
    <property type="molecule type" value="Genomic_DNA"/>
</dbReference>
<accession>A0AAE9JJ24</accession>
<evidence type="ECO:0000313" key="3">
    <source>
        <dbReference type="EMBL" id="UMM32184.1"/>
    </source>
</evidence>
<name>A0AAE9JJ24_CAEBR</name>
<reference evidence="2 4" key="1">
    <citation type="submission" date="2022-02" db="EMBL/GenBank/DDBJ databases">
        <title>Chromosome-level reference genomes for two strains of Caenorhabditis briggsae: an improved platform for comparative genomics.</title>
        <authorList>
            <person name="Stevens L."/>
            <person name="Andersen E.C."/>
        </authorList>
    </citation>
    <scope>NUCLEOTIDE SEQUENCE [LARGE SCALE GENOMIC DNA]</scope>
    <source>
        <strain evidence="2">QX1410_ONT</strain>
        <tissue evidence="2">Whole-organism</tissue>
    </source>
</reference>
<gene>
    <name evidence="2" type="ORF">L3Y34_006254</name>
    <name evidence="3" type="ORF">L5515_006078</name>
</gene>
<protein>
    <submittedName>
        <fullName evidence="3">Uncharacterized protein</fullName>
    </submittedName>
</protein>
<evidence type="ECO:0000313" key="5">
    <source>
        <dbReference type="Proteomes" id="UP000829354"/>
    </source>
</evidence>
<dbReference type="EMBL" id="CP090895">
    <property type="protein sequence ID" value="ULT86428.1"/>
    <property type="molecule type" value="Genomic_DNA"/>
</dbReference>
<dbReference type="Proteomes" id="UP000827892">
    <property type="component" value="Chromosome V"/>
</dbReference>
<dbReference type="AlphaFoldDB" id="A0AAE9JJ24"/>
<sequence>MFKFFISFFLVLLAFSAVLGDKSAVITCFGDCIKVDEPEQVKECTQKCVGGPIDDASRAFLECESKCVDLWFRPEYDNTKVPELLKCNSECADEYTKAA</sequence>
<dbReference type="Proteomes" id="UP000829354">
    <property type="component" value="Chromosome V"/>
</dbReference>
<keyword evidence="1" id="KW-0732">Signal</keyword>
<keyword evidence="5" id="KW-1185">Reference proteome</keyword>
<evidence type="ECO:0000256" key="1">
    <source>
        <dbReference type="SAM" id="SignalP"/>
    </source>
</evidence>
<evidence type="ECO:0000313" key="4">
    <source>
        <dbReference type="Proteomes" id="UP000827892"/>
    </source>
</evidence>
<dbReference type="OMA" id="FRPEYDN"/>
<feature type="chain" id="PRO_5044707512" evidence="1">
    <location>
        <begin position="21"/>
        <end position="99"/>
    </location>
</feature>